<dbReference type="NCBIfam" id="NF008183">
    <property type="entry name" value="PRK10933.1"/>
    <property type="match status" value="1"/>
</dbReference>
<dbReference type="Gene3D" id="2.60.40.1180">
    <property type="entry name" value="Golgi alpha-mannosidase II"/>
    <property type="match status" value="1"/>
</dbReference>
<organism evidence="5 6">
    <name type="scientific">Marinoscillum furvescens DSM 4134</name>
    <dbReference type="NCBI Taxonomy" id="1122208"/>
    <lineage>
        <taxon>Bacteria</taxon>
        <taxon>Pseudomonadati</taxon>
        <taxon>Bacteroidota</taxon>
        <taxon>Cytophagia</taxon>
        <taxon>Cytophagales</taxon>
        <taxon>Reichenbachiellaceae</taxon>
        <taxon>Marinoscillum</taxon>
    </lineage>
</organism>
<evidence type="ECO:0000256" key="1">
    <source>
        <dbReference type="ARBA" id="ARBA00008061"/>
    </source>
</evidence>
<keyword evidence="2" id="KW-0378">Hydrolase</keyword>
<dbReference type="Gene3D" id="3.20.20.80">
    <property type="entry name" value="Glycosidases"/>
    <property type="match status" value="1"/>
</dbReference>
<dbReference type="PANTHER" id="PTHR10357">
    <property type="entry name" value="ALPHA-AMYLASE FAMILY MEMBER"/>
    <property type="match status" value="1"/>
</dbReference>
<dbReference type="InterPro" id="IPR013780">
    <property type="entry name" value="Glyco_hydro_b"/>
</dbReference>
<evidence type="ECO:0000256" key="3">
    <source>
        <dbReference type="ARBA" id="ARBA00023295"/>
    </source>
</evidence>
<sequence>MNKKWWKEAVVYQVYPRSFKDSNGDGVGDLPGVIEKLDYIKSLGVDVIWLCPVYDSPNDDNGYDIRDYYDIMADFGTMADFDQLLEGIHQRGMKLLMDLVVNHCSDEHKWFQESRKSKDNPYRDYFIWKPGKNGGPPNNWQSFFSGNAWEYDEATDEYYLHLFTKKQPDLNWENPKVREEVHKLMKYWLDKGVDGFRMDVISVISKRNFEDSPYKDFNKTIDNVYANGPRVQEFLQEMNREVLSKYDVMTVGEGPGINLESGLQYVSSSAEALNMIFHFGHMFMDHGPGGRFDPKPIDFLEFKKVFRLWDEYLKEEGWGSVFLGNHDFQRIVSRFGDDGAYWKESAKLLSLLLFSMRGTVYVYQGDEIGMTNVAFDTIEEYDDVEIKNAYKEWKAEGKDLDQFLKNVHINGRDNARTPLQWNDAEQAGFTSGTPWLKVNPNYTAINVASQEGDENSILAFYRRMVAMRKEHPTLVYGDFAPIQEDHPSVFAFWRWDEEAAYLVLLNFSEETQEFGLDDRFDSSKLRIVEANDFDFGEPQSGKVKLKPWQAVLARVRHIEL</sequence>
<accession>A0A3D9KZA9</accession>
<feature type="domain" description="Glycosyl hydrolase family 13 catalytic" evidence="4">
    <location>
        <begin position="13"/>
        <end position="416"/>
    </location>
</feature>
<dbReference type="FunFam" id="3.20.20.80:FF:000064">
    <property type="entry name" value="Oligo-1,6-glucosidase"/>
    <property type="match status" value="2"/>
</dbReference>
<evidence type="ECO:0000313" key="6">
    <source>
        <dbReference type="Proteomes" id="UP000256779"/>
    </source>
</evidence>
<dbReference type="EMBL" id="QREG01000024">
    <property type="protein sequence ID" value="RED93613.1"/>
    <property type="molecule type" value="Genomic_DNA"/>
</dbReference>
<evidence type="ECO:0000256" key="2">
    <source>
        <dbReference type="ARBA" id="ARBA00022801"/>
    </source>
</evidence>
<dbReference type="InterPro" id="IPR006047">
    <property type="entry name" value="GH13_cat_dom"/>
</dbReference>
<reference evidence="5 6" key="1">
    <citation type="submission" date="2018-07" db="EMBL/GenBank/DDBJ databases">
        <title>Genomic Encyclopedia of Type Strains, Phase IV (KMG-IV): sequencing the most valuable type-strain genomes for metagenomic binning, comparative biology and taxonomic classification.</title>
        <authorList>
            <person name="Goeker M."/>
        </authorList>
    </citation>
    <scope>NUCLEOTIDE SEQUENCE [LARGE SCALE GENOMIC DNA]</scope>
    <source>
        <strain evidence="5 6">DSM 4134</strain>
    </source>
</reference>
<keyword evidence="3" id="KW-0326">Glycosidase</keyword>
<dbReference type="RefSeq" id="WP_115869846.1">
    <property type="nucleotide sequence ID" value="NZ_QREG01000024.1"/>
</dbReference>
<comment type="similarity">
    <text evidence="1">Belongs to the glycosyl hydrolase 13 family.</text>
</comment>
<dbReference type="Proteomes" id="UP000256779">
    <property type="component" value="Unassembled WGS sequence"/>
</dbReference>
<dbReference type="Pfam" id="PF00128">
    <property type="entry name" value="Alpha-amylase"/>
    <property type="match status" value="1"/>
</dbReference>
<keyword evidence="6" id="KW-1185">Reference proteome</keyword>
<proteinExistence type="inferred from homology"/>
<dbReference type="CDD" id="cd11333">
    <property type="entry name" value="AmyAc_SI_OligoGlu_DGase"/>
    <property type="match status" value="1"/>
</dbReference>
<evidence type="ECO:0000313" key="5">
    <source>
        <dbReference type="EMBL" id="RED93613.1"/>
    </source>
</evidence>
<name>A0A3D9KZA9_MARFU</name>
<comment type="caution">
    <text evidence="5">The sequence shown here is derived from an EMBL/GenBank/DDBJ whole genome shotgun (WGS) entry which is preliminary data.</text>
</comment>
<dbReference type="SUPFAM" id="SSF51011">
    <property type="entry name" value="Glycosyl hydrolase domain"/>
    <property type="match status" value="1"/>
</dbReference>
<evidence type="ECO:0000259" key="4">
    <source>
        <dbReference type="SMART" id="SM00642"/>
    </source>
</evidence>
<dbReference type="FunFam" id="3.90.400.10:FF:000002">
    <property type="entry name" value="Sucrose isomerase"/>
    <property type="match status" value="1"/>
</dbReference>
<dbReference type="InterPro" id="IPR017853">
    <property type="entry name" value="GH"/>
</dbReference>
<dbReference type="GO" id="GO:0009313">
    <property type="term" value="P:oligosaccharide catabolic process"/>
    <property type="evidence" value="ECO:0007669"/>
    <property type="project" value="TreeGrafter"/>
</dbReference>
<protein>
    <submittedName>
        <fullName evidence="5">Oligo-1,6-glucosidase</fullName>
    </submittedName>
</protein>
<dbReference type="PANTHER" id="PTHR10357:SF184">
    <property type="entry name" value="OLIGO-1,6-GLUCOSIDASE 1"/>
    <property type="match status" value="1"/>
</dbReference>
<gene>
    <name evidence="5" type="ORF">C7460_12423</name>
</gene>
<dbReference type="InterPro" id="IPR045857">
    <property type="entry name" value="O16G_dom_2"/>
</dbReference>
<dbReference type="GO" id="GO:0004556">
    <property type="term" value="F:alpha-amylase activity"/>
    <property type="evidence" value="ECO:0007669"/>
    <property type="project" value="TreeGrafter"/>
</dbReference>
<dbReference type="SUPFAM" id="SSF51445">
    <property type="entry name" value="(Trans)glycosidases"/>
    <property type="match status" value="1"/>
</dbReference>
<dbReference type="Gene3D" id="3.90.400.10">
    <property type="entry name" value="Oligo-1,6-glucosidase, Domain 2"/>
    <property type="match status" value="1"/>
</dbReference>
<dbReference type="SMART" id="SM00642">
    <property type="entry name" value="Aamy"/>
    <property type="match status" value="1"/>
</dbReference>
<dbReference type="AlphaFoldDB" id="A0A3D9KZA9"/>
<dbReference type="OrthoDB" id="9806009at2"/>